<evidence type="ECO:0000313" key="1">
    <source>
        <dbReference type="EMBL" id="BBG24972.1"/>
    </source>
</evidence>
<dbReference type="EMBL" id="AP018929">
    <property type="protein sequence ID" value="BBG24972.1"/>
    <property type="molecule type" value="Genomic_DNA"/>
</dbReference>
<name>A0A510DXL2_9CREN</name>
<proteinExistence type="predicted"/>
<dbReference type="AlphaFoldDB" id="A0A510DXL2"/>
<keyword evidence="2" id="KW-1185">Reference proteome</keyword>
<sequence length="332" mass="38132">MIYEGYIYVLSICRNDPSPECLQGLWRNKVQFYFTGNDVKHTLKRISAQIPQCKQIDAKLESLAECLSLITPDLEVSMKVNEDVFVGHNLEMKENWLSFQIMKVDRYMGISSMESGLMKKQVTCFTDLSGAYLFFLGLISSSVVTIGNDYYFLLFDTSQVPDCLANPLAWFSVKDQLKADLRNALKKVGRVSEEIISLESLLDSSVISAMMSNRLERVNLRLLKISSEGNTYKVYNDFPITMLNMRIYQNMKLVKSLQKLVNLLIIPASDFLNGRDKKGDGYHAYMALKYVYMFLTSDNSTYLNMAVRELHEANKANEKGGYLRWITYLIMR</sequence>
<dbReference type="Proteomes" id="UP000322983">
    <property type="component" value="Chromosome"/>
</dbReference>
<organism evidence="1 2">
    <name type="scientific">Sulfuracidifex tepidarius</name>
    <dbReference type="NCBI Taxonomy" id="1294262"/>
    <lineage>
        <taxon>Archaea</taxon>
        <taxon>Thermoproteota</taxon>
        <taxon>Thermoprotei</taxon>
        <taxon>Sulfolobales</taxon>
        <taxon>Sulfolobaceae</taxon>
        <taxon>Sulfuracidifex</taxon>
    </lineage>
</organism>
<evidence type="ECO:0000313" key="2">
    <source>
        <dbReference type="Proteomes" id="UP000322983"/>
    </source>
</evidence>
<gene>
    <name evidence="1" type="ORF">IC006_2306</name>
</gene>
<dbReference type="KEGG" id="step:IC006_2306"/>
<reference evidence="1 2" key="1">
    <citation type="journal article" date="2020" name="Int. J. Syst. Evol. Microbiol.">
        <title>Sulfuracidifex tepidarius gen. nov., sp. nov. and transfer of Sulfolobus metallicus Huber and Stetter 1992 to the genus Sulfuracidifex as Sulfuracidifex metallicus comb. nov.</title>
        <authorList>
            <person name="Itoh T."/>
            <person name="Miura T."/>
            <person name="Sakai H.D."/>
            <person name="Kato S."/>
            <person name="Ohkuma M."/>
            <person name="Takashina T."/>
        </authorList>
    </citation>
    <scope>NUCLEOTIDE SEQUENCE [LARGE SCALE GENOMIC DNA]</scope>
    <source>
        <strain evidence="1 2">IC-006</strain>
    </source>
</reference>
<accession>A0A510DXL2</accession>
<dbReference type="STRING" id="1294262.GCA_001316085_02564"/>
<protein>
    <submittedName>
        <fullName evidence="1">Uncharacterized protein</fullName>
    </submittedName>
</protein>